<dbReference type="InterPro" id="IPR012338">
    <property type="entry name" value="Beta-lactam/transpept-like"/>
</dbReference>
<dbReference type="OrthoDB" id="427480at2759"/>
<comment type="caution">
    <text evidence="2">The sequence shown here is derived from an EMBL/GenBank/DDBJ whole genome shotgun (WGS) entry which is preliminary data.</text>
</comment>
<dbReference type="EMBL" id="MCGO01000023">
    <property type="protein sequence ID" value="ORY44160.1"/>
    <property type="molecule type" value="Genomic_DNA"/>
</dbReference>
<dbReference type="Pfam" id="PF00144">
    <property type="entry name" value="Beta-lactamase"/>
    <property type="match status" value="1"/>
</dbReference>
<reference evidence="2 3" key="1">
    <citation type="submission" date="2016-07" db="EMBL/GenBank/DDBJ databases">
        <title>Pervasive Adenine N6-methylation of Active Genes in Fungi.</title>
        <authorList>
            <consortium name="DOE Joint Genome Institute"/>
            <person name="Mondo S.J."/>
            <person name="Dannebaum R.O."/>
            <person name="Kuo R.C."/>
            <person name="Labutti K."/>
            <person name="Haridas S."/>
            <person name="Kuo A."/>
            <person name="Salamov A."/>
            <person name="Ahrendt S.R."/>
            <person name="Lipzen A."/>
            <person name="Sullivan W."/>
            <person name="Andreopoulos W.B."/>
            <person name="Clum A."/>
            <person name="Lindquist E."/>
            <person name="Daum C."/>
            <person name="Ramamoorthy G.K."/>
            <person name="Gryganskyi A."/>
            <person name="Culley D."/>
            <person name="Magnuson J.K."/>
            <person name="James T.Y."/>
            <person name="O'Malley M.A."/>
            <person name="Stajich J.E."/>
            <person name="Spatafora J.W."/>
            <person name="Visel A."/>
            <person name="Grigoriev I.V."/>
        </authorList>
    </citation>
    <scope>NUCLEOTIDE SEQUENCE [LARGE SCALE GENOMIC DNA]</scope>
    <source>
        <strain evidence="2 3">JEL800</strain>
    </source>
</reference>
<dbReference type="Proteomes" id="UP000193642">
    <property type="component" value="Unassembled WGS sequence"/>
</dbReference>
<protein>
    <recommendedName>
        <fullName evidence="1">Beta-lactamase-related domain-containing protein</fullName>
    </recommendedName>
</protein>
<evidence type="ECO:0000313" key="2">
    <source>
        <dbReference type="EMBL" id="ORY44160.1"/>
    </source>
</evidence>
<accession>A0A1Y2CAU7</accession>
<dbReference type="Gene3D" id="3.40.710.10">
    <property type="entry name" value="DD-peptidase/beta-lactamase superfamily"/>
    <property type="match status" value="1"/>
</dbReference>
<dbReference type="STRING" id="329046.A0A1Y2CAU7"/>
<dbReference type="PANTHER" id="PTHR43319">
    <property type="entry name" value="BETA-LACTAMASE-RELATED"/>
    <property type="match status" value="1"/>
</dbReference>
<name>A0A1Y2CAU7_9FUNG</name>
<dbReference type="InterPro" id="IPR001466">
    <property type="entry name" value="Beta-lactam-related"/>
</dbReference>
<dbReference type="PANTHER" id="PTHR43319:SF3">
    <property type="entry name" value="BETA-LACTAMASE-RELATED DOMAIN-CONTAINING PROTEIN"/>
    <property type="match status" value="1"/>
</dbReference>
<evidence type="ECO:0000259" key="1">
    <source>
        <dbReference type="Pfam" id="PF00144"/>
    </source>
</evidence>
<dbReference type="AlphaFoldDB" id="A0A1Y2CAU7"/>
<dbReference type="InterPro" id="IPR052907">
    <property type="entry name" value="Beta-lactamase/esterase"/>
</dbReference>
<proteinExistence type="predicted"/>
<keyword evidence="3" id="KW-1185">Reference proteome</keyword>
<feature type="domain" description="Beta-lactamase-related" evidence="1">
    <location>
        <begin position="14"/>
        <end position="178"/>
    </location>
</feature>
<gene>
    <name evidence="2" type="ORF">BCR33DRAFT_785386</name>
</gene>
<organism evidence="2 3">
    <name type="scientific">Rhizoclosmatium globosum</name>
    <dbReference type="NCBI Taxonomy" id="329046"/>
    <lineage>
        <taxon>Eukaryota</taxon>
        <taxon>Fungi</taxon>
        <taxon>Fungi incertae sedis</taxon>
        <taxon>Chytridiomycota</taxon>
        <taxon>Chytridiomycota incertae sedis</taxon>
        <taxon>Chytridiomycetes</taxon>
        <taxon>Chytridiales</taxon>
        <taxon>Chytriomycetaceae</taxon>
        <taxon>Rhizoclosmatium</taxon>
    </lineage>
</organism>
<evidence type="ECO:0000313" key="3">
    <source>
        <dbReference type="Proteomes" id="UP000193642"/>
    </source>
</evidence>
<dbReference type="SUPFAM" id="SSF56601">
    <property type="entry name" value="beta-lactamase/transpeptidase-like"/>
    <property type="match status" value="1"/>
</dbReference>
<sequence>MAGKDAMFTEMYAITNFDLMVSAMETAVPARPPGVEVRYQALSFGWLVGGLVQKVSGEKFGDLLRNVLKEIGANDLAYVGIPKGVEERLATLFWDSKENLQLLRPADADTIIPNETEEKKSGIRNLSDIVTPTLFNDLKIRKSVIPAASGNMSAKGMAIFMDYVLSTQTGKGWSPQTNDWLTSGDGGKQGLFDARISDEFVNQTTTLRSNLVLPSMLEFLLMGQLVYFLDIPVSEDHRHFRPSGRYNCSSHCEQTQHEALCRSRCGSESAWAGFKPSSGCDHESKFAPMGDQPANEVATITMLCCKKRQSSETIDFLGVYFWIIDVLWLAFDV</sequence>